<dbReference type="Proteomes" id="UP001642260">
    <property type="component" value="Unassembled WGS sequence"/>
</dbReference>
<keyword evidence="2" id="KW-1185">Reference proteome</keyword>
<dbReference type="AlphaFoldDB" id="A0ABC8JED4"/>
<name>A0ABC8JED4_ERUVS</name>
<accession>A0ABC8JED4</accession>
<comment type="caution">
    <text evidence="1">The sequence shown here is derived from an EMBL/GenBank/DDBJ whole genome shotgun (WGS) entry which is preliminary data.</text>
</comment>
<protein>
    <submittedName>
        <fullName evidence="1">Uncharacterized protein</fullName>
    </submittedName>
</protein>
<gene>
    <name evidence="1" type="ORF">ERUC_LOCUS10140</name>
</gene>
<evidence type="ECO:0000313" key="1">
    <source>
        <dbReference type="EMBL" id="CAH8324433.1"/>
    </source>
</evidence>
<organism evidence="1 2">
    <name type="scientific">Eruca vesicaria subsp. sativa</name>
    <name type="common">Garden rocket</name>
    <name type="synonym">Eruca sativa</name>
    <dbReference type="NCBI Taxonomy" id="29727"/>
    <lineage>
        <taxon>Eukaryota</taxon>
        <taxon>Viridiplantae</taxon>
        <taxon>Streptophyta</taxon>
        <taxon>Embryophyta</taxon>
        <taxon>Tracheophyta</taxon>
        <taxon>Spermatophyta</taxon>
        <taxon>Magnoliopsida</taxon>
        <taxon>eudicotyledons</taxon>
        <taxon>Gunneridae</taxon>
        <taxon>Pentapetalae</taxon>
        <taxon>rosids</taxon>
        <taxon>malvids</taxon>
        <taxon>Brassicales</taxon>
        <taxon>Brassicaceae</taxon>
        <taxon>Brassiceae</taxon>
        <taxon>Eruca</taxon>
    </lineage>
</organism>
<reference evidence="1 2" key="1">
    <citation type="submission" date="2022-03" db="EMBL/GenBank/DDBJ databases">
        <authorList>
            <person name="Macdonald S."/>
            <person name="Ahmed S."/>
            <person name="Newling K."/>
        </authorList>
    </citation>
    <scope>NUCLEOTIDE SEQUENCE [LARGE SCALE GENOMIC DNA]</scope>
</reference>
<evidence type="ECO:0000313" key="2">
    <source>
        <dbReference type="Proteomes" id="UP001642260"/>
    </source>
</evidence>
<proteinExistence type="predicted"/>
<sequence length="101" mass="11399">MLLASNQHSWQILLISPAATQLPWSYIMLYSPRINRGLGDITQRKKQTMVIDIVDVVSIIIINTKLCPTKLSKSPGIAHHPNHDWSPLRDPRSVPKFISCS</sequence>
<dbReference type="EMBL" id="CAKOAT010100710">
    <property type="protein sequence ID" value="CAH8324433.1"/>
    <property type="molecule type" value="Genomic_DNA"/>
</dbReference>